<dbReference type="AlphaFoldDB" id="A0A0D3E2R4"/>
<dbReference type="HOGENOM" id="CLU_1580717_0_0_1"/>
<dbReference type="PROSITE" id="PS50297">
    <property type="entry name" value="ANK_REP_REGION"/>
    <property type="match status" value="1"/>
</dbReference>
<dbReference type="EnsemblPlants" id="Bo9g022130.1">
    <property type="protein sequence ID" value="Bo9g022130.1"/>
    <property type="gene ID" value="Bo9g022130"/>
</dbReference>
<name>A0A0D3E2R4_BRAOL</name>
<evidence type="ECO:0000256" key="1">
    <source>
        <dbReference type="PROSITE-ProRule" id="PRU00023"/>
    </source>
</evidence>
<accession>A0A0D3E2R4</accession>
<protein>
    <submittedName>
        <fullName evidence="2">Uncharacterized protein</fullName>
    </submittedName>
</protein>
<sequence>MEKLPSFGKAATMERQKRFRGGFLEKQKRFRVVMERQLSFIGERRKKTESPGKRGDSPLHIAARTENLGKVKVLIRGGCDGEELRELLSKQNFEGETPLYTAAENGHSAVGTSLEATFTPDGNDMSQVPVATEVVKWSGALEWSIHGYWSGAFTSDRELLFHCLVSLSH</sequence>
<dbReference type="Proteomes" id="UP000032141">
    <property type="component" value="Chromosome C9"/>
</dbReference>
<organism evidence="2 3">
    <name type="scientific">Brassica oleracea var. oleracea</name>
    <dbReference type="NCBI Taxonomy" id="109376"/>
    <lineage>
        <taxon>Eukaryota</taxon>
        <taxon>Viridiplantae</taxon>
        <taxon>Streptophyta</taxon>
        <taxon>Embryophyta</taxon>
        <taxon>Tracheophyta</taxon>
        <taxon>Spermatophyta</taxon>
        <taxon>Magnoliopsida</taxon>
        <taxon>eudicotyledons</taxon>
        <taxon>Gunneridae</taxon>
        <taxon>Pentapetalae</taxon>
        <taxon>rosids</taxon>
        <taxon>malvids</taxon>
        <taxon>Brassicales</taxon>
        <taxon>Brassicaceae</taxon>
        <taxon>Brassiceae</taxon>
        <taxon>Brassica</taxon>
    </lineage>
</organism>
<evidence type="ECO:0000313" key="3">
    <source>
        <dbReference type="Proteomes" id="UP000032141"/>
    </source>
</evidence>
<feature type="repeat" description="ANK" evidence="1">
    <location>
        <begin position="54"/>
        <end position="86"/>
    </location>
</feature>
<proteinExistence type="predicted"/>
<reference evidence="2 3" key="1">
    <citation type="journal article" date="2014" name="Genome Biol.">
        <title>Transcriptome and methylome profiling reveals relics of genome dominance in the mesopolyploid Brassica oleracea.</title>
        <authorList>
            <person name="Parkin I.A."/>
            <person name="Koh C."/>
            <person name="Tang H."/>
            <person name="Robinson S.J."/>
            <person name="Kagale S."/>
            <person name="Clarke W.E."/>
            <person name="Town C.D."/>
            <person name="Nixon J."/>
            <person name="Krishnakumar V."/>
            <person name="Bidwell S.L."/>
            <person name="Denoeud F."/>
            <person name="Belcram H."/>
            <person name="Links M.G."/>
            <person name="Just J."/>
            <person name="Clarke C."/>
            <person name="Bender T."/>
            <person name="Huebert T."/>
            <person name="Mason A.S."/>
            <person name="Pires J.C."/>
            <person name="Barker G."/>
            <person name="Moore J."/>
            <person name="Walley P.G."/>
            <person name="Manoli S."/>
            <person name="Batley J."/>
            <person name="Edwards D."/>
            <person name="Nelson M.N."/>
            <person name="Wang X."/>
            <person name="Paterson A.H."/>
            <person name="King G."/>
            <person name="Bancroft I."/>
            <person name="Chalhoub B."/>
            <person name="Sharpe A.G."/>
        </authorList>
    </citation>
    <scope>NUCLEOTIDE SEQUENCE</scope>
    <source>
        <strain evidence="2 3">cv. TO1000</strain>
    </source>
</reference>
<dbReference type="Gramene" id="Bo9g022130.1">
    <property type="protein sequence ID" value="Bo9g022130.1"/>
    <property type="gene ID" value="Bo9g022130"/>
</dbReference>
<evidence type="ECO:0000313" key="2">
    <source>
        <dbReference type="EnsemblPlants" id="Bo9g022130.1"/>
    </source>
</evidence>
<keyword evidence="1" id="KW-0040">ANK repeat</keyword>
<dbReference type="eggNOG" id="KOG0504">
    <property type="taxonomic scope" value="Eukaryota"/>
</dbReference>
<dbReference type="STRING" id="109376.A0A0D3E2R4"/>
<dbReference type="PROSITE" id="PS50088">
    <property type="entry name" value="ANK_REPEAT"/>
    <property type="match status" value="1"/>
</dbReference>
<keyword evidence="3" id="KW-1185">Reference proteome</keyword>
<dbReference type="Pfam" id="PF12796">
    <property type="entry name" value="Ank_2"/>
    <property type="match status" value="1"/>
</dbReference>
<reference evidence="2" key="2">
    <citation type="submission" date="2015-03" db="UniProtKB">
        <authorList>
            <consortium name="EnsemblPlants"/>
        </authorList>
    </citation>
    <scope>IDENTIFICATION</scope>
</reference>
<dbReference type="InterPro" id="IPR002110">
    <property type="entry name" value="Ankyrin_rpt"/>
</dbReference>
<dbReference type="InterPro" id="IPR036770">
    <property type="entry name" value="Ankyrin_rpt-contain_sf"/>
</dbReference>
<dbReference type="Gene3D" id="1.25.40.20">
    <property type="entry name" value="Ankyrin repeat-containing domain"/>
    <property type="match status" value="1"/>
</dbReference>
<dbReference type="SUPFAM" id="SSF48403">
    <property type="entry name" value="Ankyrin repeat"/>
    <property type="match status" value="1"/>
</dbReference>